<dbReference type="EMBL" id="CAJNIZ010047449">
    <property type="protein sequence ID" value="CAE7768101.1"/>
    <property type="molecule type" value="Genomic_DNA"/>
</dbReference>
<feature type="region of interest" description="Disordered" evidence="1">
    <location>
        <begin position="561"/>
        <end position="585"/>
    </location>
</feature>
<keyword evidence="2" id="KW-0812">Transmembrane</keyword>
<dbReference type="OrthoDB" id="423351at2759"/>
<keyword evidence="2" id="KW-1133">Transmembrane helix</keyword>
<keyword evidence="4" id="KW-1185">Reference proteome</keyword>
<feature type="transmembrane region" description="Helical" evidence="2">
    <location>
        <begin position="704"/>
        <end position="722"/>
    </location>
</feature>
<reference evidence="3" key="1">
    <citation type="submission" date="2021-02" db="EMBL/GenBank/DDBJ databases">
        <authorList>
            <person name="Dougan E. K."/>
            <person name="Rhodes N."/>
            <person name="Thang M."/>
            <person name="Chan C."/>
        </authorList>
    </citation>
    <scope>NUCLEOTIDE SEQUENCE</scope>
</reference>
<organism evidence="3 4">
    <name type="scientific">Symbiodinium pilosum</name>
    <name type="common">Dinoflagellate</name>
    <dbReference type="NCBI Taxonomy" id="2952"/>
    <lineage>
        <taxon>Eukaryota</taxon>
        <taxon>Sar</taxon>
        <taxon>Alveolata</taxon>
        <taxon>Dinophyceae</taxon>
        <taxon>Suessiales</taxon>
        <taxon>Symbiodiniaceae</taxon>
        <taxon>Symbiodinium</taxon>
    </lineage>
</organism>
<evidence type="ECO:0000256" key="1">
    <source>
        <dbReference type="SAM" id="MobiDB-lite"/>
    </source>
</evidence>
<name>A0A812Y9F6_SYMPI</name>
<protein>
    <submittedName>
        <fullName evidence="3">Uncharacterized protein</fullName>
    </submittedName>
</protein>
<proteinExistence type="predicted"/>
<dbReference type="AlphaFoldDB" id="A0A812Y9F6"/>
<evidence type="ECO:0000313" key="4">
    <source>
        <dbReference type="Proteomes" id="UP000649617"/>
    </source>
</evidence>
<comment type="caution">
    <text evidence="3">The sequence shown here is derived from an EMBL/GenBank/DDBJ whole genome shotgun (WGS) entry which is preliminary data.</text>
</comment>
<keyword evidence="2" id="KW-0472">Membrane</keyword>
<feature type="region of interest" description="Disordered" evidence="1">
    <location>
        <begin position="117"/>
        <end position="162"/>
    </location>
</feature>
<evidence type="ECO:0000313" key="3">
    <source>
        <dbReference type="EMBL" id="CAE7768101.1"/>
    </source>
</evidence>
<feature type="transmembrane region" description="Helical" evidence="2">
    <location>
        <begin position="874"/>
        <end position="898"/>
    </location>
</feature>
<feature type="compositionally biased region" description="Basic and acidic residues" evidence="1">
    <location>
        <begin position="146"/>
        <end position="161"/>
    </location>
</feature>
<accession>A0A812Y9F6</accession>
<sequence>MAGALEVDLELGVHPSPEQSAVQLLQALKKRRRLRKRRHPKIADAAIPSGDSTLPSPSPLEELLQALKKRRRLRKRRHPKIADAAIPSGDSTLPSPSPLEELELALRMIKEVSDRIPSEDLTLPSPSPQVSPKFLPTTEQAHSPHLSRENRESGRHEKTQEDATWSLRHGKFLVDGAVKHFVYVPPSTAHDLAGRSPEIFGAILRHWNLPKPHLLIKFSTGFAHPRRFMDENELIKMENDGGSSEVYKYYLHFREFAAAQSSRNVPADYPSGDLPTIEENEQVRQKKVAHEALKLLNDFLYRSVSNLLDIIVRACVRNRCWILVEGVSAGGQLLLQQVAERCDEQPVILVVDCFNKSRYGYKSVCDFIQSDLELREEFGADTLGELVKGREDVDLRTSVVEIAARLASRATPDSDSQHEQTRVKAAIMTARMLEHAKPLNQPITKPLKLDDRFWDKHLEEKGWTCKSHREPDVRKIPFYHWHFRGGTHYIFSMEPTDVLNLHCLAPSGCIFLGGGMNSKQELMARLANGYPVICVNHTGRITQDFARCHELICSQLYEASRTPKGKGKPQLSRSVEGLSEEADDQHTTQPVDYFLDKVGRSSLFESLMQKRNRGMELRAEVVARMVSSMGSCDFSPPEICELFLTYVRRGLQIMKLCVVLDPLNPADTSGGQTEDKLSLCLSNFAIVASNDTSNFADVGAVKVFMVYFLLVLNLLSLLLALVRGDATPFIWLPDGVQQWSLPAVSSIEGEEHGKQSMVALSKLRAEDENRNLFHARVTNIFNSAVEEMGISSLHTGSGACDSLPRPQLSSQEVLFCRCFRRKRWQKQSELKPSQNYSSAQAPDEEQLAKYGHLGVDEYYRARVLGVLGKMRSQAFWLALQLGVLESFMLLLGTAGVLLSTFNQTELSMVCVSLAASLQSLERFHALSTRLDAANTGERDMITSWQSWSTMEPLQRRFQSNVNRLVLMTESVNIALTSAATAGVRQSLAKSD</sequence>
<dbReference type="Proteomes" id="UP000649617">
    <property type="component" value="Unassembled WGS sequence"/>
</dbReference>
<evidence type="ECO:0000256" key="2">
    <source>
        <dbReference type="SAM" id="Phobius"/>
    </source>
</evidence>
<gene>
    <name evidence="3" type="ORF">SPIL2461_LOCUS22565</name>
</gene>
<feature type="region of interest" description="Disordered" evidence="1">
    <location>
        <begin position="32"/>
        <end position="59"/>
    </location>
</feature>